<gene>
    <name evidence="1" type="ORF">C8J30_101518</name>
</gene>
<dbReference type="Gene3D" id="3.30.1540.10">
    <property type="entry name" value="formyl-coa transferase, domain 3"/>
    <property type="match status" value="1"/>
</dbReference>
<dbReference type="Gene3D" id="3.40.50.10540">
    <property type="entry name" value="Crotonobetainyl-coa:carnitine coa-transferase, domain 1"/>
    <property type="match status" value="1"/>
</dbReference>
<comment type="caution">
    <text evidence="1">The sequence shown here is derived from an EMBL/GenBank/DDBJ whole genome shotgun (WGS) entry which is preliminary data.</text>
</comment>
<evidence type="ECO:0000313" key="1">
    <source>
        <dbReference type="EMBL" id="PYF13133.1"/>
    </source>
</evidence>
<keyword evidence="2" id="KW-1185">Reference proteome</keyword>
<dbReference type="AlphaFoldDB" id="A0A318U6U3"/>
<dbReference type="SUPFAM" id="SSF89796">
    <property type="entry name" value="CoA-transferase family III (CaiB/BaiF)"/>
    <property type="match status" value="1"/>
</dbReference>
<dbReference type="Pfam" id="PF02515">
    <property type="entry name" value="CoA_transf_3"/>
    <property type="match status" value="1"/>
</dbReference>
<dbReference type="OrthoDB" id="7208981at2"/>
<dbReference type="Proteomes" id="UP000247727">
    <property type="component" value="Unassembled WGS sequence"/>
</dbReference>
<sequence length="367" mass="38041">MTKGPLAGLRIVEISGLGPTPFTAQLMADMGAEVIRLARPGAQGAAAHVLGMATDPLDRGRDVLEVDLKTPEGKAVARSLILRADALIEGMRPGAMERLGLGPDDFPENPRLVYGRMTGWGQSGPLAQTAGHDINYVALSGALGAIGTTETPVLPLNLVGDFGGGGLYLAFGMLAAILSARATGQGQVVDAAITDGVAHLMGMISGMAGQGLWQAPRGGNLLDGGAPHYNVYRCACGGHFAIGPLEEKFWAEFQRLAGFAPGELPDRGDRANWPALHAALAARFAERTRAEWEAIFDGSDACATPVLSLAEAAAHPHNRARGTYLAHEGLTQPAPAPKLSRTPGAIGAGSARSRLSAAEALVRWSAN</sequence>
<dbReference type="EMBL" id="QJTK01000001">
    <property type="protein sequence ID" value="PYF13133.1"/>
    <property type="molecule type" value="Genomic_DNA"/>
</dbReference>
<dbReference type="InterPro" id="IPR050509">
    <property type="entry name" value="CoA-transferase_III"/>
</dbReference>
<organism evidence="1 2">
    <name type="scientific">Rhodobacter viridis</name>
    <dbReference type="NCBI Taxonomy" id="1054202"/>
    <lineage>
        <taxon>Bacteria</taxon>
        <taxon>Pseudomonadati</taxon>
        <taxon>Pseudomonadota</taxon>
        <taxon>Alphaproteobacteria</taxon>
        <taxon>Rhodobacterales</taxon>
        <taxon>Rhodobacter group</taxon>
        <taxon>Rhodobacter</taxon>
    </lineage>
</organism>
<proteinExistence type="predicted"/>
<accession>A0A318U6U3</accession>
<protein>
    <submittedName>
        <fullName evidence="1">Alpha-methylacyl-CoA racemase</fullName>
    </submittedName>
</protein>
<dbReference type="PANTHER" id="PTHR48228">
    <property type="entry name" value="SUCCINYL-COA--D-CITRAMALATE COA-TRANSFERASE"/>
    <property type="match status" value="1"/>
</dbReference>
<dbReference type="RefSeq" id="WP_110804137.1">
    <property type="nucleotide sequence ID" value="NZ_QJTK01000001.1"/>
</dbReference>
<name>A0A318U6U3_9RHOB</name>
<dbReference type="InterPro" id="IPR023606">
    <property type="entry name" value="CoA-Trfase_III_dom_1_sf"/>
</dbReference>
<dbReference type="PANTHER" id="PTHR48228:SF5">
    <property type="entry name" value="ALPHA-METHYLACYL-COA RACEMASE"/>
    <property type="match status" value="1"/>
</dbReference>
<dbReference type="InterPro" id="IPR044855">
    <property type="entry name" value="CoA-Trfase_III_dom3_sf"/>
</dbReference>
<reference evidence="1 2" key="1">
    <citation type="submission" date="2018-06" db="EMBL/GenBank/DDBJ databases">
        <title>Genomic Encyclopedia of Type Strains, Phase III (KMG-III): the genomes of soil and plant-associated and newly described type strains.</title>
        <authorList>
            <person name="Whitman W."/>
        </authorList>
    </citation>
    <scope>NUCLEOTIDE SEQUENCE [LARGE SCALE GENOMIC DNA]</scope>
    <source>
        <strain evidence="1 2">JA737</strain>
    </source>
</reference>
<dbReference type="InterPro" id="IPR003673">
    <property type="entry name" value="CoA-Trfase_fam_III"/>
</dbReference>
<evidence type="ECO:0000313" key="2">
    <source>
        <dbReference type="Proteomes" id="UP000247727"/>
    </source>
</evidence>
<dbReference type="GO" id="GO:0003824">
    <property type="term" value="F:catalytic activity"/>
    <property type="evidence" value="ECO:0007669"/>
    <property type="project" value="InterPro"/>
</dbReference>